<sequence>MQISIDEDRCVAAGQCAASAPEVFDQRDEDGIVVLLASVAPQGSEDGVRSAAALCPAQAIHLRA</sequence>
<dbReference type="PANTHER" id="PTHR36923">
    <property type="entry name" value="FERREDOXIN"/>
    <property type="match status" value="1"/>
</dbReference>
<comment type="caution">
    <text evidence="10">The sequence shown here is derived from an EMBL/GenBank/DDBJ whole genome shotgun (WGS) entry which is preliminary data.</text>
</comment>
<feature type="domain" description="4Fe-4S ferredoxin-type" evidence="9">
    <location>
        <begin position="1"/>
        <end position="29"/>
    </location>
</feature>
<evidence type="ECO:0000256" key="1">
    <source>
        <dbReference type="ARBA" id="ARBA00001927"/>
    </source>
</evidence>
<evidence type="ECO:0000256" key="4">
    <source>
        <dbReference type="ARBA" id="ARBA00022982"/>
    </source>
</evidence>
<dbReference type="GO" id="GO:0005506">
    <property type="term" value="F:iron ion binding"/>
    <property type="evidence" value="ECO:0007669"/>
    <property type="project" value="UniProtKB-UniRule"/>
</dbReference>
<evidence type="ECO:0000256" key="5">
    <source>
        <dbReference type="ARBA" id="ARBA00023004"/>
    </source>
</evidence>
<proteinExistence type="predicted"/>
<dbReference type="PANTHER" id="PTHR36923:SF3">
    <property type="entry name" value="FERREDOXIN"/>
    <property type="match status" value="1"/>
</dbReference>
<keyword evidence="2 8" id="KW-0813">Transport</keyword>
<dbReference type="SUPFAM" id="SSF54862">
    <property type="entry name" value="4Fe-4S ferredoxins"/>
    <property type="match status" value="1"/>
</dbReference>
<keyword evidence="3 8" id="KW-0479">Metal-binding</keyword>
<evidence type="ECO:0000256" key="6">
    <source>
        <dbReference type="ARBA" id="ARBA00023014"/>
    </source>
</evidence>
<gene>
    <name evidence="10" type="ORF">CLV71_10234</name>
</gene>
<dbReference type="AlphaFoldDB" id="A0A4R7W0E7"/>
<accession>A0A4R7W0E7</accession>
<keyword evidence="6 8" id="KW-0411">Iron-sulfur</keyword>
<dbReference type="Pfam" id="PF13370">
    <property type="entry name" value="Fer4_13"/>
    <property type="match status" value="1"/>
</dbReference>
<dbReference type="EMBL" id="SOCP01000002">
    <property type="protein sequence ID" value="TDV55973.1"/>
    <property type="molecule type" value="Genomic_DNA"/>
</dbReference>
<name>A0A4R7W0E7_9PSEU</name>
<dbReference type="PRINTS" id="PR00352">
    <property type="entry name" value="3FE4SFRDOXIN"/>
</dbReference>
<protein>
    <recommendedName>
        <fullName evidence="8">Ferredoxin</fullName>
    </recommendedName>
</protein>
<dbReference type="OrthoDB" id="14703at2"/>
<organism evidence="10 11">
    <name type="scientific">Actinophytocola oryzae</name>
    <dbReference type="NCBI Taxonomy" id="502181"/>
    <lineage>
        <taxon>Bacteria</taxon>
        <taxon>Bacillati</taxon>
        <taxon>Actinomycetota</taxon>
        <taxon>Actinomycetes</taxon>
        <taxon>Pseudonocardiales</taxon>
        <taxon>Pseudonocardiaceae</taxon>
    </lineage>
</organism>
<keyword evidence="11" id="KW-1185">Reference proteome</keyword>
<evidence type="ECO:0000259" key="9">
    <source>
        <dbReference type="PROSITE" id="PS51379"/>
    </source>
</evidence>
<comment type="function">
    <text evidence="8">Ferredoxins are iron-sulfur proteins that transfer electrons in a wide variety of metabolic reactions.</text>
</comment>
<keyword evidence="5 8" id="KW-0408">Iron</keyword>
<evidence type="ECO:0000256" key="8">
    <source>
        <dbReference type="RuleBase" id="RU368020"/>
    </source>
</evidence>
<dbReference type="GO" id="GO:0009055">
    <property type="term" value="F:electron transfer activity"/>
    <property type="evidence" value="ECO:0007669"/>
    <property type="project" value="UniProtKB-UniRule"/>
</dbReference>
<keyword evidence="7" id="KW-0003">3Fe-4S</keyword>
<evidence type="ECO:0000256" key="7">
    <source>
        <dbReference type="ARBA" id="ARBA00023291"/>
    </source>
</evidence>
<dbReference type="InterPro" id="IPR017896">
    <property type="entry name" value="4Fe4S_Fe-S-bd"/>
</dbReference>
<reference evidence="10 11" key="1">
    <citation type="submission" date="2019-03" db="EMBL/GenBank/DDBJ databases">
        <title>Genomic Encyclopedia of Archaeal and Bacterial Type Strains, Phase II (KMG-II): from individual species to whole genera.</title>
        <authorList>
            <person name="Goeker M."/>
        </authorList>
    </citation>
    <scope>NUCLEOTIDE SEQUENCE [LARGE SCALE GENOMIC DNA]</scope>
    <source>
        <strain evidence="10 11">DSM 45499</strain>
    </source>
</reference>
<dbReference type="InterPro" id="IPR001080">
    <property type="entry name" value="3Fe4S_ferredoxin"/>
</dbReference>
<evidence type="ECO:0000256" key="3">
    <source>
        <dbReference type="ARBA" id="ARBA00022723"/>
    </source>
</evidence>
<dbReference type="Proteomes" id="UP000294927">
    <property type="component" value="Unassembled WGS sequence"/>
</dbReference>
<keyword evidence="4 8" id="KW-0249">Electron transport</keyword>
<dbReference type="RefSeq" id="WP_133901280.1">
    <property type="nucleotide sequence ID" value="NZ_SOCP01000002.1"/>
</dbReference>
<evidence type="ECO:0000256" key="2">
    <source>
        <dbReference type="ARBA" id="ARBA00022448"/>
    </source>
</evidence>
<evidence type="ECO:0000313" key="11">
    <source>
        <dbReference type="Proteomes" id="UP000294927"/>
    </source>
</evidence>
<dbReference type="InterPro" id="IPR051269">
    <property type="entry name" value="Fe-S_cluster_ET"/>
</dbReference>
<dbReference type="GO" id="GO:0051538">
    <property type="term" value="F:3 iron, 4 sulfur cluster binding"/>
    <property type="evidence" value="ECO:0007669"/>
    <property type="project" value="UniProtKB-KW"/>
</dbReference>
<comment type="cofactor">
    <cofactor evidence="1">
        <name>[3Fe-4S] cluster</name>
        <dbReference type="ChEBI" id="CHEBI:21137"/>
    </cofactor>
</comment>
<dbReference type="Gene3D" id="3.30.70.20">
    <property type="match status" value="1"/>
</dbReference>
<dbReference type="PROSITE" id="PS51379">
    <property type="entry name" value="4FE4S_FER_2"/>
    <property type="match status" value="1"/>
</dbReference>
<evidence type="ECO:0000313" key="10">
    <source>
        <dbReference type="EMBL" id="TDV55973.1"/>
    </source>
</evidence>